<proteinExistence type="predicted"/>
<comment type="caution">
    <text evidence="1">The sequence shown here is derived from an EMBL/GenBank/DDBJ whole genome shotgun (WGS) entry which is preliminary data.</text>
</comment>
<evidence type="ECO:0000313" key="1">
    <source>
        <dbReference type="EMBL" id="MBK3459957.1"/>
    </source>
</evidence>
<protein>
    <submittedName>
        <fullName evidence="1">Uncharacterized protein</fullName>
    </submittedName>
</protein>
<reference evidence="1 2" key="1">
    <citation type="submission" date="2021-01" db="EMBL/GenBank/DDBJ databases">
        <title>Antibiotic resistance and phylogeny of Pseudomonas spp. isolated over three decades from chicken meat in the Norwegian food chain.</title>
        <authorList>
            <person name="Moen B."/>
        </authorList>
    </citation>
    <scope>NUCLEOTIDE SEQUENCE [LARGE SCALE GENOMIC DNA]</scope>
    <source>
        <strain evidence="1 2">MF6766</strain>
    </source>
</reference>
<evidence type="ECO:0000313" key="2">
    <source>
        <dbReference type="Proteomes" id="UP000620382"/>
    </source>
</evidence>
<keyword evidence="2" id="KW-1185">Reference proteome</keyword>
<accession>A0ABS1GSJ6</accession>
<dbReference type="RefSeq" id="WP_167524299.1">
    <property type="nucleotide sequence ID" value="NZ_JAEKCT010000020.1"/>
</dbReference>
<dbReference type="Proteomes" id="UP000620382">
    <property type="component" value="Unassembled WGS sequence"/>
</dbReference>
<sequence>MKIFNAVLRVLRPAQAPRALPRARPFYFSFLNVLCVENQGALVCCIPGAPLVRVPAES</sequence>
<gene>
    <name evidence="1" type="ORF">JJD71_12880</name>
</gene>
<dbReference type="EMBL" id="JAENSR010000003">
    <property type="protein sequence ID" value="MBK3459957.1"/>
    <property type="molecule type" value="Genomic_DNA"/>
</dbReference>
<name>A0ABS1GSJ6_9PSED</name>
<organism evidence="1 2">
    <name type="scientific">Pseudomonas haemolytica</name>
    <dbReference type="NCBI Taxonomy" id="2600065"/>
    <lineage>
        <taxon>Bacteria</taxon>
        <taxon>Pseudomonadati</taxon>
        <taxon>Pseudomonadota</taxon>
        <taxon>Gammaproteobacteria</taxon>
        <taxon>Pseudomonadales</taxon>
        <taxon>Pseudomonadaceae</taxon>
        <taxon>Pseudomonas</taxon>
    </lineage>
</organism>